<feature type="compositionally biased region" description="Low complexity" evidence="3">
    <location>
        <begin position="82"/>
        <end position="91"/>
    </location>
</feature>
<evidence type="ECO:0000256" key="1">
    <source>
        <dbReference type="ARBA" id="ARBA00022801"/>
    </source>
</evidence>
<dbReference type="GO" id="GO:0004113">
    <property type="term" value="F:2',3'-cyclic-nucleotide 3'-phosphodiesterase activity"/>
    <property type="evidence" value="ECO:0007669"/>
    <property type="project" value="InterPro"/>
</dbReference>
<dbReference type="Pfam" id="PF13563">
    <property type="entry name" value="2_5_RNA_ligase2"/>
    <property type="match status" value="1"/>
</dbReference>
<evidence type="ECO:0000256" key="3">
    <source>
        <dbReference type="SAM" id="MobiDB-lite"/>
    </source>
</evidence>
<feature type="active site" description="Proton donor" evidence="2">
    <location>
        <position position="45"/>
    </location>
</feature>
<sequence length="210" mass="22776">MRLFVAAYPPPEAVTDAVARVEGLRVGRAAASGINVRLTRPETYHVTLAFLGEVDPLRLPDVQAAITRATANWRPGHDGSGRPAPVVDAASDPPPPGPPRVSFAGGGRFGRGRFTVLWLGLDGDVDALTDLSRALRRELGQARLPYDRKPFRPHLTIARPGERVTDEEVDADRAALAAYAGPEWPVAEVALMRSHLGPRPTYDRLAAWRL</sequence>
<dbReference type="GO" id="GO:0016874">
    <property type="term" value="F:ligase activity"/>
    <property type="evidence" value="ECO:0007669"/>
    <property type="project" value="UniProtKB-KW"/>
</dbReference>
<reference evidence="5" key="1">
    <citation type="submission" date="2016-10" db="EMBL/GenBank/DDBJ databases">
        <authorList>
            <person name="Varghese N."/>
            <person name="Submissions S."/>
        </authorList>
    </citation>
    <scope>NUCLEOTIDE SEQUENCE [LARGE SCALE GENOMIC DNA]</scope>
    <source>
        <strain evidence="5">DSM 45245</strain>
    </source>
</reference>
<dbReference type="InterPro" id="IPR009097">
    <property type="entry name" value="Cyclic_Pdiesterase"/>
</dbReference>
<comment type="catalytic activity">
    <reaction evidence="2">
        <text>a 3'-end 2',3'-cyclophospho-ribonucleotide-RNA + H2O = a 3'-end 2'-phospho-ribonucleotide-RNA + H(+)</text>
        <dbReference type="Rhea" id="RHEA:11828"/>
        <dbReference type="Rhea" id="RHEA-COMP:10464"/>
        <dbReference type="Rhea" id="RHEA-COMP:17353"/>
        <dbReference type="ChEBI" id="CHEBI:15377"/>
        <dbReference type="ChEBI" id="CHEBI:15378"/>
        <dbReference type="ChEBI" id="CHEBI:83064"/>
        <dbReference type="ChEBI" id="CHEBI:173113"/>
        <dbReference type="EC" id="3.1.4.58"/>
    </reaction>
</comment>
<dbReference type="RefSeq" id="WP_091561609.1">
    <property type="nucleotide sequence ID" value="NZ_FNPH01000012.1"/>
</dbReference>
<feature type="active site" description="Proton acceptor" evidence="2">
    <location>
        <position position="154"/>
    </location>
</feature>
<name>A0A1H3SLE2_9ACTN</name>
<dbReference type="GO" id="GO:0008664">
    <property type="term" value="F:RNA 2',3'-cyclic 3'-phosphodiesterase activity"/>
    <property type="evidence" value="ECO:0007669"/>
    <property type="project" value="UniProtKB-EC"/>
</dbReference>
<dbReference type="HAMAP" id="MF_01940">
    <property type="entry name" value="RNA_CPDase"/>
    <property type="match status" value="1"/>
</dbReference>
<keyword evidence="4" id="KW-0436">Ligase</keyword>
<dbReference type="InterPro" id="IPR004175">
    <property type="entry name" value="RNA_CPDase"/>
</dbReference>
<dbReference type="PANTHER" id="PTHR35561:SF1">
    <property type="entry name" value="RNA 2',3'-CYCLIC PHOSPHODIESTERASE"/>
    <property type="match status" value="1"/>
</dbReference>
<evidence type="ECO:0000313" key="4">
    <source>
        <dbReference type="EMBL" id="SDZ38547.1"/>
    </source>
</evidence>
<dbReference type="AlphaFoldDB" id="A0A1H3SLE2"/>
<comment type="similarity">
    <text evidence="2">Belongs to the 2H phosphoesterase superfamily. ThpR family.</text>
</comment>
<organism evidence="4 5">
    <name type="scientific">Micromonospora pattaloongensis</name>
    <dbReference type="NCBI Taxonomy" id="405436"/>
    <lineage>
        <taxon>Bacteria</taxon>
        <taxon>Bacillati</taxon>
        <taxon>Actinomycetota</taxon>
        <taxon>Actinomycetes</taxon>
        <taxon>Micromonosporales</taxon>
        <taxon>Micromonosporaceae</taxon>
        <taxon>Micromonospora</taxon>
    </lineage>
</organism>
<dbReference type="SUPFAM" id="SSF55144">
    <property type="entry name" value="LigT-like"/>
    <property type="match status" value="1"/>
</dbReference>
<feature type="short sequence motif" description="HXTX 2" evidence="2">
    <location>
        <begin position="154"/>
        <end position="157"/>
    </location>
</feature>
<keyword evidence="1 2" id="KW-0378">Hydrolase</keyword>
<dbReference type="Gene3D" id="3.90.1140.10">
    <property type="entry name" value="Cyclic phosphodiesterase"/>
    <property type="match status" value="1"/>
</dbReference>
<feature type="region of interest" description="Disordered" evidence="3">
    <location>
        <begin position="70"/>
        <end position="106"/>
    </location>
</feature>
<keyword evidence="5" id="KW-1185">Reference proteome</keyword>
<proteinExistence type="inferred from homology"/>
<accession>A0A1H3SLE2</accession>
<evidence type="ECO:0000256" key="2">
    <source>
        <dbReference type="HAMAP-Rule" id="MF_01940"/>
    </source>
</evidence>
<gene>
    <name evidence="4" type="ORF">SAMN05444365_11266</name>
</gene>
<protein>
    <recommendedName>
        <fullName evidence="2">RNA 2',3'-cyclic phosphodiesterase</fullName>
        <shortName evidence="2">RNA 2',3'-CPDase</shortName>
        <ecNumber evidence="2">3.1.4.58</ecNumber>
    </recommendedName>
</protein>
<comment type="function">
    <text evidence="2">Hydrolyzes RNA 2',3'-cyclic phosphodiester to an RNA 2'-phosphomonoester.</text>
</comment>
<feature type="short sequence motif" description="HXTX 1" evidence="2">
    <location>
        <begin position="45"/>
        <end position="48"/>
    </location>
</feature>
<dbReference type="EC" id="3.1.4.58" evidence="2"/>
<dbReference type="OrthoDB" id="9787070at2"/>
<dbReference type="Proteomes" id="UP000242415">
    <property type="component" value="Unassembled WGS sequence"/>
</dbReference>
<evidence type="ECO:0000313" key="5">
    <source>
        <dbReference type="Proteomes" id="UP000242415"/>
    </source>
</evidence>
<dbReference type="PANTHER" id="PTHR35561">
    <property type="entry name" value="RNA 2',3'-CYCLIC PHOSPHODIESTERASE"/>
    <property type="match status" value="1"/>
</dbReference>
<dbReference type="EMBL" id="FNPH01000012">
    <property type="protein sequence ID" value="SDZ38547.1"/>
    <property type="molecule type" value="Genomic_DNA"/>
</dbReference>
<dbReference type="STRING" id="405436.SAMN05444365_11266"/>